<evidence type="ECO:0000259" key="1">
    <source>
        <dbReference type="Pfam" id="PF01872"/>
    </source>
</evidence>
<dbReference type="PANTHER" id="PTHR38011:SF11">
    <property type="entry name" value="2,5-DIAMINO-6-RIBOSYLAMINO-4(3H)-PYRIMIDINONE 5'-PHOSPHATE REDUCTASE"/>
    <property type="match status" value="1"/>
</dbReference>
<dbReference type="EMBL" id="CP045915">
    <property type="protein sequence ID" value="QGH32804.1"/>
    <property type="molecule type" value="Genomic_DNA"/>
</dbReference>
<sequence length="190" mass="21265">MRKVKMINRVSIDGYFASLNEMTGGMDWFVPDNDVDKTTHEMVKADTLIAGKATFELFEASWPPVLQDPNAPKELKALAQELTDMRKIVFSETMRKSDWENTEFYSGDITEIVRKLKEEDGSDILIMGSGTVVQQLTNAGLIDDYVFIMTPVIASGGKLLFKEVNQNELTFLKAKSFASGNVLLHYVAAE</sequence>
<dbReference type="Gene3D" id="3.40.430.10">
    <property type="entry name" value="Dihydrofolate Reductase, subunit A"/>
    <property type="match status" value="1"/>
</dbReference>
<name>A0A5Q2TDK8_9BACI</name>
<gene>
    <name evidence="2" type="ORF">GI584_01470</name>
</gene>
<feature type="domain" description="Bacterial bifunctional deaminase-reductase C-terminal" evidence="1">
    <location>
        <begin position="3"/>
        <end position="182"/>
    </location>
</feature>
<keyword evidence="3" id="KW-1185">Reference proteome</keyword>
<protein>
    <submittedName>
        <fullName evidence="2">Dihydrofolate reductase</fullName>
    </submittedName>
</protein>
<evidence type="ECO:0000313" key="3">
    <source>
        <dbReference type="Proteomes" id="UP000339690"/>
    </source>
</evidence>
<dbReference type="PANTHER" id="PTHR38011">
    <property type="entry name" value="DIHYDROFOLATE REDUCTASE FAMILY PROTEIN (AFU_ORTHOLOGUE AFUA_8G06820)"/>
    <property type="match status" value="1"/>
</dbReference>
<dbReference type="InterPro" id="IPR024072">
    <property type="entry name" value="DHFR-like_dom_sf"/>
</dbReference>
<reference evidence="2 3" key="1">
    <citation type="submission" date="2019-11" db="EMBL/GenBank/DDBJ databases">
        <title>Gracilibacillus salitolerans sp. nov., a moderate halophile isolated from a saline soil in northwest China.</title>
        <authorList>
            <person name="Gan L."/>
        </authorList>
    </citation>
    <scope>NUCLEOTIDE SEQUENCE [LARGE SCALE GENOMIC DNA]</scope>
    <source>
        <strain evidence="2 3">SCU50</strain>
    </source>
</reference>
<dbReference type="SUPFAM" id="SSF53597">
    <property type="entry name" value="Dihydrofolate reductase-like"/>
    <property type="match status" value="1"/>
</dbReference>
<dbReference type="InterPro" id="IPR002734">
    <property type="entry name" value="RibDG_C"/>
</dbReference>
<proteinExistence type="predicted"/>
<dbReference type="KEGG" id="grc:GI584_01470"/>
<dbReference type="AlphaFoldDB" id="A0A5Q2TDK8"/>
<dbReference type="RefSeq" id="WP_153789984.1">
    <property type="nucleotide sequence ID" value="NZ_CP045915.1"/>
</dbReference>
<accession>A0A5Q2TDK8</accession>
<dbReference type="GO" id="GO:0009231">
    <property type="term" value="P:riboflavin biosynthetic process"/>
    <property type="evidence" value="ECO:0007669"/>
    <property type="project" value="InterPro"/>
</dbReference>
<dbReference type="InterPro" id="IPR050765">
    <property type="entry name" value="Riboflavin_Biosynth_HTPR"/>
</dbReference>
<dbReference type="Proteomes" id="UP000339690">
    <property type="component" value="Chromosome"/>
</dbReference>
<dbReference type="GO" id="GO:0008703">
    <property type="term" value="F:5-amino-6-(5-phosphoribosylamino)uracil reductase activity"/>
    <property type="evidence" value="ECO:0007669"/>
    <property type="project" value="InterPro"/>
</dbReference>
<organism evidence="2 3">
    <name type="scientific">Gracilibacillus salitolerans</name>
    <dbReference type="NCBI Taxonomy" id="2663022"/>
    <lineage>
        <taxon>Bacteria</taxon>
        <taxon>Bacillati</taxon>
        <taxon>Bacillota</taxon>
        <taxon>Bacilli</taxon>
        <taxon>Bacillales</taxon>
        <taxon>Bacillaceae</taxon>
        <taxon>Gracilibacillus</taxon>
    </lineage>
</organism>
<evidence type="ECO:0000313" key="2">
    <source>
        <dbReference type="EMBL" id="QGH32804.1"/>
    </source>
</evidence>
<dbReference type="Pfam" id="PF01872">
    <property type="entry name" value="RibD_C"/>
    <property type="match status" value="1"/>
</dbReference>